<reference evidence="2" key="1">
    <citation type="submission" date="2022-11" db="EMBL/GenBank/DDBJ databases">
        <authorList>
            <person name="Hyden B.L."/>
            <person name="Feng K."/>
            <person name="Yates T."/>
            <person name="Jawdy S."/>
            <person name="Smart L.B."/>
            <person name="Muchero W."/>
        </authorList>
    </citation>
    <scope>NUCLEOTIDE SEQUENCE</scope>
    <source>
        <tissue evidence="2">Shoot tip</tissue>
    </source>
</reference>
<accession>A0A9Q0UI54</accession>
<organism evidence="2 3">
    <name type="scientific">Salix viminalis</name>
    <name type="common">Common osier</name>
    <name type="synonym">Basket willow</name>
    <dbReference type="NCBI Taxonomy" id="40686"/>
    <lineage>
        <taxon>Eukaryota</taxon>
        <taxon>Viridiplantae</taxon>
        <taxon>Streptophyta</taxon>
        <taxon>Embryophyta</taxon>
        <taxon>Tracheophyta</taxon>
        <taxon>Spermatophyta</taxon>
        <taxon>Magnoliopsida</taxon>
        <taxon>eudicotyledons</taxon>
        <taxon>Gunneridae</taxon>
        <taxon>Pentapetalae</taxon>
        <taxon>rosids</taxon>
        <taxon>fabids</taxon>
        <taxon>Malpighiales</taxon>
        <taxon>Salicaceae</taxon>
        <taxon>Saliceae</taxon>
        <taxon>Salix</taxon>
    </lineage>
</organism>
<keyword evidence="3" id="KW-1185">Reference proteome</keyword>
<protein>
    <submittedName>
        <fullName evidence="2">Uncharacterized protein</fullName>
    </submittedName>
</protein>
<name>A0A9Q0UI54_SALVM</name>
<evidence type="ECO:0000313" key="2">
    <source>
        <dbReference type="EMBL" id="KAJ6730360.1"/>
    </source>
</evidence>
<gene>
    <name evidence="2" type="ORF">OIU85_021182</name>
</gene>
<evidence type="ECO:0000256" key="1">
    <source>
        <dbReference type="SAM" id="MobiDB-lite"/>
    </source>
</evidence>
<dbReference type="AlphaFoldDB" id="A0A9Q0UI54"/>
<evidence type="ECO:0000313" key="3">
    <source>
        <dbReference type="Proteomes" id="UP001151529"/>
    </source>
</evidence>
<dbReference type="EMBL" id="JAPFFL010000004">
    <property type="protein sequence ID" value="KAJ6730360.1"/>
    <property type="molecule type" value="Genomic_DNA"/>
</dbReference>
<proteinExistence type="predicted"/>
<feature type="compositionally biased region" description="Basic and acidic residues" evidence="1">
    <location>
        <begin position="21"/>
        <end position="44"/>
    </location>
</feature>
<comment type="caution">
    <text evidence="2">The sequence shown here is derived from an EMBL/GenBank/DDBJ whole genome shotgun (WGS) entry which is preliminary data.</text>
</comment>
<sequence length="78" mass="8932">MVSFQALPSPSGKKLIPELNDSSKKRKWEEPQAEGILEKRSNPETRKSFFEIESHLETPLPSGVAKMPRYSVREDTFL</sequence>
<reference evidence="2" key="2">
    <citation type="journal article" date="2023" name="Int. J. Mol. Sci.">
        <title>De Novo Assembly and Annotation of 11 Diverse Shrub Willow (Salix) Genomes Reveals Novel Gene Organization in Sex-Linked Regions.</title>
        <authorList>
            <person name="Hyden B."/>
            <person name="Feng K."/>
            <person name="Yates T.B."/>
            <person name="Jawdy S."/>
            <person name="Cereghino C."/>
            <person name="Smart L.B."/>
            <person name="Muchero W."/>
        </authorList>
    </citation>
    <scope>NUCLEOTIDE SEQUENCE [LARGE SCALE GENOMIC DNA]</scope>
    <source>
        <tissue evidence="2">Shoot tip</tissue>
    </source>
</reference>
<feature type="region of interest" description="Disordered" evidence="1">
    <location>
        <begin position="1"/>
        <end position="44"/>
    </location>
</feature>
<dbReference type="OrthoDB" id="1424894at2759"/>
<dbReference type="Proteomes" id="UP001151529">
    <property type="component" value="Chromosome 2"/>
</dbReference>